<sequence length="101" mass="11442">MDEKWSEDFPSAQSRRVRGRRLDHEYIRLALQRCRSQLFRVTGFKLGALSIVESSVTWAGKPHRTAGPSRAKEHKTYLVSSHSVASLRPILRRSPAMHGGS</sequence>
<protein>
    <submittedName>
        <fullName evidence="1">Uncharacterized protein</fullName>
    </submittedName>
</protein>
<dbReference type="AlphaFoldDB" id="A0A0C9YBC6"/>
<evidence type="ECO:0000313" key="1">
    <source>
        <dbReference type="EMBL" id="KIK14121.1"/>
    </source>
</evidence>
<evidence type="ECO:0000313" key="2">
    <source>
        <dbReference type="Proteomes" id="UP000054018"/>
    </source>
</evidence>
<dbReference type="HOGENOM" id="CLU_2292790_0_0_1"/>
<organism evidence="1 2">
    <name type="scientific">Pisolithus microcarpus 441</name>
    <dbReference type="NCBI Taxonomy" id="765257"/>
    <lineage>
        <taxon>Eukaryota</taxon>
        <taxon>Fungi</taxon>
        <taxon>Dikarya</taxon>
        <taxon>Basidiomycota</taxon>
        <taxon>Agaricomycotina</taxon>
        <taxon>Agaricomycetes</taxon>
        <taxon>Agaricomycetidae</taxon>
        <taxon>Boletales</taxon>
        <taxon>Sclerodermatineae</taxon>
        <taxon>Pisolithaceae</taxon>
        <taxon>Pisolithus</taxon>
    </lineage>
</organism>
<dbReference type="Proteomes" id="UP000054018">
    <property type="component" value="Unassembled WGS sequence"/>
</dbReference>
<accession>A0A0C9YBC6</accession>
<keyword evidence="2" id="KW-1185">Reference proteome</keyword>
<proteinExistence type="predicted"/>
<reference evidence="2" key="2">
    <citation type="submission" date="2015-01" db="EMBL/GenBank/DDBJ databases">
        <title>Evolutionary Origins and Diversification of the Mycorrhizal Mutualists.</title>
        <authorList>
            <consortium name="DOE Joint Genome Institute"/>
            <consortium name="Mycorrhizal Genomics Consortium"/>
            <person name="Kohler A."/>
            <person name="Kuo A."/>
            <person name="Nagy L.G."/>
            <person name="Floudas D."/>
            <person name="Copeland A."/>
            <person name="Barry K.W."/>
            <person name="Cichocki N."/>
            <person name="Veneault-Fourrey C."/>
            <person name="LaButti K."/>
            <person name="Lindquist E.A."/>
            <person name="Lipzen A."/>
            <person name="Lundell T."/>
            <person name="Morin E."/>
            <person name="Murat C."/>
            <person name="Riley R."/>
            <person name="Ohm R."/>
            <person name="Sun H."/>
            <person name="Tunlid A."/>
            <person name="Henrissat B."/>
            <person name="Grigoriev I.V."/>
            <person name="Hibbett D.S."/>
            <person name="Martin F."/>
        </authorList>
    </citation>
    <scope>NUCLEOTIDE SEQUENCE [LARGE SCALE GENOMIC DNA]</scope>
    <source>
        <strain evidence="2">441</strain>
    </source>
</reference>
<name>A0A0C9YBC6_9AGAM</name>
<reference evidence="1 2" key="1">
    <citation type="submission" date="2014-04" db="EMBL/GenBank/DDBJ databases">
        <authorList>
            <consortium name="DOE Joint Genome Institute"/>
            <person name="Kuo A."/>
            <person name="Kohler A."/>
            <person name="Costa M.D."/>
            <person name="Nagy L.G."/>
            <person name="Floudas D."/>
            <person name="Copeland A."/>
            <person name="Barry K.W."/>
            <person name="Cichocki N."/>
            <person name="Veneault-Fourrey C."/>
            <person name="LaButti K."/>
            <person name="Lindquist E.A."/>
            <person name="Lipzen A."/>
            <person name="Lundell T."/>
            <person name="Morin E."/>
            <person name="Murat C."/>
            <person name="Sun H."/>
            <person name="Tunlid A."/>
            <person name="Henrissat B."/>
            <person name="Grigoriev I.V."/>
            <person name="Hibbett D.S."/>
            <person name="Martin F."/>
            <person name="Nordberg H.P."/>
            <person name="Cantor M.N."/>
            <person name="Hua S.X."/>
        </authorList>
    </citation>
    <scope>NUCLEOTIDE SEQUENCE [LARGE SCALE GENOMIC DNA]</scope>
    <source>
        <strain evidence="1 2">441</strain>
    </source>
</reference>
<dbReference type="EMBL" id="KN833954">
    <property type="protein sequence ID" value="KIK14121.1"/>
    <property type="molecule type" value="Genomic_DNA"/>
</dbReference>
<gene>
    <name evidence="1" type="ORF">PISMIDRAFT_688224</name>
</gene>